<dbReference type="Pfam" id="PF15868">
    <property type="entry name" value="MBF2"/>
    <property type="match status" value="1"/>
</dbReference>
<evidence type="ECO:0000313" key="3">
    <source>
        <dbReference type="Proteomes" id="UP001200034"/>
    </source>
</evidence>
<organism evidence="2 3">
    <name type="scientific">Drosophila rubida</name>
    <dbReference type="NCBI Taxonomy" id="30044"/>
    <lineage>
        <taxon>Eukaryota</taxon>
        <taxon>Metazoa</taxon>
        <taxon>Ecdysozoa</taxon>
        <taxon>Arthropoda</taxon>
        <taxon>Hexapoda</taxon>
        <taxon>Insecta</taxon>
        <taxon>Pterygota</taxon>
        <taxon>Neoptera</taxon>
        <taxon>Endopterygota</taxon>
        <taxon>Diptera</taxon>
        <taxon>Brachycera</taxon>
        <taxon>Muscomorpha</taxon>
        <taxon>Ephydroidea</taxon>
        <taxon>Drosophilidae</taxon>
        <taxon>Drosophila</taxon>
    </lineage>
</organism>
<name>A0AAD4JY27_9MUSC</name>
<comment type="caution">
    <text evidence="2">The sequence shown here is derived from an EMBL/GenBank/DDBJ whole genome shotgun (WGS) entry which is preliminary data.</text>
</comment>
<feature type="chain" id="PRO_5042160830" description="Salivary secreted peptide" evidence="1">
    <location>
        <begin position="21"/>
        <end position="121"/>
    </location>
</feature>
<evidence type="ECO:0000256" key="1">
    <source>
        <dbReference type="SAM" id="SignalP"/>
    </source>
</evidence>
<protein>
    <recommendedName>
        <fullName evidence="4">Salivary secreted peptide</fullName>
    </recommendedName>
</protein>
<dbReference type="InterPro" id="IPR031734">
    <property type="entry name" value="MBF2"/>
</dbReference>
<dbReference type="AlphaFoldDB" id="A0AAD4JY27"/>
<sequence length="121" mass="13615">MKVYCLALLVLMSLAAVGLADDGKQSHSVTWGARVFRDTHLERIVISEKSRFLRVVTREYKFKQQSLKRKITQIVITDQIKDGKGGYAHLRGGGPGASFAEIHFKSQRNRGFSFIVDIYGV</sequence>
<dbReference type="EMBL" id="JAJJHW010002585">
    <property type="protein sequence ID" value="KAH8369751.1"/>
    <property type="molecule type" value="Genomic_DNA"/>
</dbReference>
<dbReference type="PANTHER" id="PTHR37685:SF1">
    <property type="entry name" value="GEO11136P1-RELATED"/>
    <property type="match status" value="1"/>
</dbReference>
<dbReference type="PANTHER" id="PTHR37685">
    <property type="entry name" value="GEO11136P1-RELATED"/>
    <property type="match status" value="1"/>
</dbReference>
<keyword evidence="1" id="KW-0732">Signal</keyword>
<proteinExistence type="predicted"/>
<reference evidence="2" key="1">
    <citation type="journal article" date="2021" name="Mol. Ecol. Resour.">
        <title>Phylogenomic analyses of the genus Drosophila reveals genomic signals of climate adaptation.</title>
        <authorList>
            <person name="Li F."/>
            <person name="Rane R.V."/>
            <person name="Luria V."/>
            <person name="Xiong Z."/>
            <person name="Chen J."/>
            <person name="Li Z."/>
            <person name="Catullo R.A."/>
            <person name="Griffin P.C."/>
            <person name="Schiffer M."/>
            <person name="Pearce S."/>
            <person name="Lee S.F."/>
            <person name="McElroy K."/>
            <person name="Stocker A."/>
            <person name="Shirriffs J."/>
            <person name="Cockerell F."/>
            <person name="Coppin C."/>
            <person name="Sgro C.M."/>
            <person name="Karger A."/>
            <person name="Cain J.W."/>
            <person name="Weber J.A."/>
            <person name="Santpere G."/>
            <person name="Kirschner M.W."/>
            <person name="Hoffmann A.A."/>
            <person name="Oakeshott J.G."/>
            <person name="Zhang G."/>
        </authorList>
    </citation>
    <scope>NUCLEOTIDE SEQUENCE</scope>
    <source>
        <strain evidence="2">BGI-SZ-2011g</strain>
    </source>
</reference>
<gene>
    <name evidence="2" type="ORF">KR093_000809</name>
</gene>
<evidence type="ECO:0000313" key="2">
    <source>
        <dbReference type="EMBL" id="KAH8369751.1"/>
    </source>
</evidence>
<evidence type="ECO:0008006" key="4">
    <source>
        <dbReference type="Google" id="ProtNLM"/>
    </source>
</evidence>
<keyword evidence="3" id="KW-1185">Reference proteome</keyword>
<feature type="signal peptide" evidence="1">
    <location>
        <begin position="1"/>
        <end position="20"/>
    </location>
</feature>
<dbReference type="Proteomes" id="UP001200034">
    <property type="component" value="Unassembled WGS sequence"/>
</dbReference>
<accession>A0AAD4JY27</accession>